<dbReference type="Proteomes" id="UP000013827">
    <property type="component" value="Unassembled WGS sequence"/>
</dbReference>
<accession>A0A0D3JSZ7</accession>
<evidence type="ECO:0000313" key="2">
    <source>
        <dbReference type="EnsemblProtists" id="EOD26632"/>
    </source>
</evidence>
<keyword evidence="3" id="KW-1185">Reference proteome</keyword>
<dbReference type="InterPro" id="IPR002347">
    <property type="entry name" value="SDR_fam"/>
</dbReference>
<dbReference type="PANTHER" id="PTHR43658">
    <property type="entry name" value="SHORT-CHAIN DEHYDROGENASE/REDUCTASE"/>
    <property type="match status" value="1"/>
</dbReference>
<sequence length="89" mass="9415">MTLPMARDLAPLGIRVCTVAPGIFDTPMMAAAPDAVREGLAASIPFPSRFGQPDEFAALVESLLLNSYLNGEVVRLDGAVRMASSSHEI</sequence>
<evidence type="ECO:0000313" key="3">
    <source>
        <dbReference type="Proteomes" id="UP000013827"/>
    </source>
</evidence>
<dbReference type="GO" id="GO:0016491">
    <property type="term" value="F:oxidoreductase activity"/>
    <property type="evidence" value="ECO:0007669"/>
    <property type="project" value="UniProtKB-KW"/>
</dbReference>
<reference evidence="3" key="1">
    <citation type="journal article" date="2013" name="Nature">
        <title>Pan genome of the phytoplankton Emiliania underpins its global distribution.</title>
        <authorList>
            <person name="Read B.A."/>
            <person name="Kegel J."/>
            <person name="Klute M.J."/>
            <person name="Kuo A."/>
            <person name="Lefebvre S.C."/>
            <person name="Maumus F."/>
            <person name="Mayer C."/>
            <person name="Miller J."/>
            <person name="Monier A."/>
            <person name="Salamov A."/>
            <person name="Young J."/>
            <person name="Aguilar M."/>
            <person name="Claverie J.M."/>
            <person name="Frickenhaus S."/>
            <person name="Gonzalez K."/>
            <person name="Herman E.K."/>
            <person name="Lin Y.C."/>
            <person name="Napier J."/>
            <person name="Ogata H."/>
            <person name="Sarno A.F."/>
            <person name="Shmutz J."/>
            <person name="Schroeder D."/>
            <person name="de Vargas C."/>
            <person name="Verret F."/>
            <person name="von Dassow P."/>
            <person name="Valentin K."/>
            <person name="Van de Peer Y."/>
            <person name="Wheeler G."/>
            <person name="Dacks J.B."/>
            <person name="Delwiche C.F."/>
            <person name="Dyhrman S.T."/>
            <person name="Glockner G."/>
            <person name="John U."/>
            <person name="Richards T."/>
            <person name="Worden A.Z."/>
            <person name="Zhang X."/>
            <person name="Grigoriev I.V."/>
            <person name="Allen A.E."/>
            <person name="Bidle K."/>
            <person name="Borodovsky M."/>
            <person name="Bowler C."/>
            <person name="Brownlee C."/>
            <person name="Cock J.M."/>
            <person name="Elias M."/>
            <person name="Gladyshev V.N."/>
            <person name="Groth M."/>
            <person name="Guda C."/>
            <person name="Hadaegh A."/>
            <person name="Iglesias-Rodriguez M.D."/>
            <person name="Jenkins J."/>
            <person name="Jones B.M."/>
            <person name="Lawson T."/>
            <person name="Leese F."/>
            <person name="Lindquist E."/>
            <person name="Lobanov A."/>
            <person name="Lomsadze A."/>
            <person name="Malik S.B."/>
            <person name="Marsh M.E."/>
            <person name="Mackinder L."/>
            <person name="Mock T."/>
            <person name="Mueller-Roeber B."/>
            <person name="Pagarete A."/>
            <person name="Parker M."/>
            <person name="Probert I."/>
            <person name="Quesneville H."/>
            <person name="Raines C."/>
            <person name="Rensing S.A."/>
            <person name="Riano-Pachon D.M."/>
            <person name="Richier S."/>
            <person name="Rokitta S."/>
            <person name="Shiraiwa Y."/>
            <person name="Soanes D.M."/>
            <person name="van der Giezen M."/>
            <person name="Wahlund T.M."/>
            <person name="Williams B."/>
            <person name="Wilson W."/>
            <person name="Wolfe G."/>
            <person name="Wurch L.L."/>
        </authorList>
    </citation>
    <scope>NUCLEOTIDE SEQUENCE</scope>
</reference>
<dbReference type="Gene3D" id="3.40.50.720">
    <property type="entry name" value="NAD(P)-binding Rossmann-like Domain"/>
    <property type="match status" value="1"/>
</dbReference>
<dbReference type="PaxDb" id="2903-EOD26632"/>
<dbReference type="InterPro" id="IPR036291">
    <property type="entry name" value="NAD(P)-bd_dom_sf"/>
</dbReference>
<dbReference type="GeneID" id="17272177"/>
<dbReference type="KEGG" id="ehx:EMIHUDRAFT_236675"/>
<keyword evidence="1" id="KW-0560">Oxidoreductase</keyword>
<dbReference type="Pfam" id="PF13561">
    <property type="entry name" value="adh_short_C2"/>
    <property type="match status" value="1"/>
</dbReference>
<proteinExistence type="predicted"/>
<dbReference type="EnsemblProtists" id="EOD26632">
    <property type="protein sequence ID" value="EOD26632"/>
    <property type="gene ID" value="EMIHUDRAFT_236675"/>
</dbReference>
<dbReference type="AlphaFoldDB" id="A0A0D3JSZ7"/>
<name>A0A0D3JSZ7_EMIH1</name>
<dbReference type="RefSeq" id="XP_005779061.1">
    <property type="nucleotide sequence ID" value="XM_005779004.1"/>
</dbReference>
<dbReference type="HOGENOM" id="CLU_010194_42_6_1"/>
<evidence type="ECO:0000256" key="1">
    <source>
        <dbReference type="ARBA" id="ARBA00023002"/>
    </source>
</evidence>
<dbReference type="SUPFAM" id="SSF51735">
    <property type="entry name" value="NAD(P)-binding Rossmann-fold domains"/>
    <property type="match status" value="1"/>
</dbReference>
<reference evidence="2" key="2">
    <citation type="submission" date="2024-10" db="UniProtKB">
        <authorList>
            <consortium name="EnsemblProtists"/>
        </authorList>
    </citation>
    <scope>IDENTIFICATION</scope>
</reference>
<dbReference type="PANTHER" id="PTHR43658:SF8">
    <property type="entry name" value="17-BETA-HYDROXYSTEROID DEHYDROGENASE 14-RELATED"/>
    <property type="match status" value="1"/>
</dbReference>
<dbReference type="eggNOG" id="KOG1199">
    <property type="taxonomic scope" value="Eukaryota"/>
</dbReference>
<dbReference type="STRING" id="2903.R1CVB8"/>
<organism evidence="2 3">
    <name type="scientific">Emiliania huxleyi (strain CCMP1516)</name>
    <dbReference type="NCBI Taxonomy" id="280463"/>
    <lineage>
        <taxon>Eukaryota</taxon>
        <taxon>Haptista</taxon>
        <taxon>Haptophyta</taxon>
        <taxon>Prymnesiophyceae</taxon>
        <taxon>Isochrysidales</taxon>
        <taxon>Noelaerhabdaceae</taxon>
        <taxon>Emiliania</taxon>
    </lineage>
</organism>
<protein>
    <submittedName>
        <fullName evidence="2">Uncharacterized protein</fullName>
    </submittedName>
</protein>